<evidence type="ECO:0000313" key="7">
    <source>
        <dbReference type="Proteomes" id="UP001141629"/>
    </source>
</evidence>
<dbReference type="Proteomes" id="UP001141629">
    <property type="component" value="Unassembled WGS sequence"/>
</dbReference>
<evidence type="ECO:0000256" key="1">
    <source>
        <dbReference type="ARBA" id="ARBA00022714"/>
    </source>
</evidence>
<keyword evidence="4" id="KW-0411">Iron-sulfur</keyword>
<dbReference type="EMBL" id="JACKVK010000013">
    <property type="protein sequence ID" value="MCV7423643.1"/>
    <property type="molecule type" value="Genomic_DNA"/>
</dbReference>
<protein>
    <submittedName>
        <fullName evidence="6">Rieske 2Fe-2S domain-containing protein</fullName>
    </submittedName>
</protein>
<dbReference type="InterPro" id="IPR017941">
    <property type="entry name" value="Rieske_2Fe-2S"/>
</dbReference>
<accession>A0A9X2YQJ7</accession>
<dbReference type="PANTHER" id="PTHR21496:SF23">
    <property type="entry name" value="3-PHENYLPROPIONATE_CINNAMIC ACID DIOXYGENASE FERREDOXIN SUBUNIT"/>
    <property type="match status" value="1"/>
</dbReference>
<keyword evidence="3" id="KW-0408">Iron</keyword>
<name>A0A9X2YQJ7_9MYCO</name>
<keyword evidence="2" id="KW-0479">Metal-binding</keyword>
<dbReference type="GO" id="GO:0004497">
    <property type="term" value="F:monooxygenase activity"/>
    <property type="evidence" value="ECO:0007669"/>
    <property type="project" value="UniProtKB-ARBA"/>
</dbReference>
<evidence type="ECO:0000313" key="6">
    <source>
        <dbReference type="EMBL" id="MCV7423643.1"/>
    </source>
</evidence>
<evidence type="ECO:0000256" key="4">
    <source>
        <dbReference type="ARBA" id="ARBA00023014"/>
    </source>
</evidence>
<comment type="caution">
    <text evidence="6">The sequence shown here is derived from an EMBL/GenBank/DDBJ whole genome shotgun (WGS) entry which is preliminary data.</text>
</comment>
<dbReference type="PROSITE" id="PS51296">
    <property type="entry name" value="RIESKE"/>
    <property type="match status" value="1"/>
</dbReference>
<evidence type="ECO:0000256" key="2">
    <source>
        <dbReference type="ARBA" id="ARBA00022723"/>
    </source>
</evidence>
<reference evidence="6" key="2">
    <citation type="journal article" date="2022" name="BMC Genomics">
        <title>Comparative genome analysis of mycobacteria focusing on tRNA and non-coding RNA.</title>
        <authorList>
            <person name="Behra P.R.K."/>
            <person name="Pettersson B.M.F."/>
            <person name="Ramesh M."/>
            <person name="Das S."/>
            <person name="Dasgupta S."/>
            <person name="Kirsebom L.A."/>
        </authorList>
    </citation>
    <scope>NUCLEOTIDE SEQUENCE</scope>
    <source>
        <strain evidence="6">DSM 44838</strain>
    </source>
</reference>
<dbReference type="GO" id="GO:0046872">
    <property type="term" value="F:metal ion binding"/>
    <property type="evidence" value="ECO:0007669"/>
    <property type="project" value="UniProtKB-KW"/>
</dbReference>
<sequence>MSDAAIGRVDEIPVGEGRTFAVGGEQIAVFRKRDGTLRALGAVCPHRGGPLADGLTDDEAVVCPLHGRTYSLDSGAEVTGAGPGVCSHPVDVDDEGSIRLTVECP</sequence>
<gene>
    <name evidence="6" type="ORF">H7K45_24105</name>
</gene>
<proteinExistence type="predicted"/>
<dbReference type="RefSeq" id="WP_263998605.1">
    <property type="nucleotide sequence ID" value="NZ_JACKVK010000013.1"/>
</dbReference>
<organism evidence="6 7">
    <name type="scientific">Mycobacterium yunnanensis</name>
    <dbReference type="NCBI Taxonomy" id="368477"/>
    <lineage>
        <taxon>Bacteria</taxon>
        <taxon>Bacillati</taxon>
        <taxon>Actinomycetota</taxon>
        <taxon>Actinomycetes</taxon>
        <taxon>Mycobacteriales</taxon>
        <taxon>Mycobacteriaceae</taxon>
        <taxon>Mycobacterium</taxon>
    </lineage>
</organism>
<evidence type="ECO:0000256" key="3">
    <source>
        <dbReference type="ARBA" id="ARBA00023004"/>
    </source>
</evidence>
<dbReference type="Gene3D" id="2.102.10.10">
    <property type="entry name" value="Rieske [2Fe-2S] iron-sulphur domain"/>
    <property type="match status" value="1"/>
</dbReference>
<feature type="domain" description="Rieske" evidence="5">
    <location>
        <begin position="4"/>
        <end position="99"/>
    </location>
</feature>
<dbReference type="Pfam" id="PF00355">
    <property type="entry name" value="Rieske"/>
    <property type="match status" value="1"/>
</dbReference>
<dbReference type="SUPFAM" id="SSF50022">
    <property type="entry name" value="ISP domain"/>
    <property type="match status" value="1"/>
</dbReference>
<dbReference type="AlphaFoldDB" id="A0A9X2YQJ7"/>
<dbReference type="PANTHER" id="PTHR21496">
    <property type="entry name" value="FERREDOXIN-RELATED"/>
    <property type="match status" value="1"/>
</dbReference>
<dbReference type="GO" id="GO:0051537">
    <property type="term" value="F:2 iron, 2 sulfur cluster binding"/>
    <property type="evidence" value="ECO:0007669"/>
    <property type="project" value="UniProtKB-KW"/>
</dbReference>
<keyword evidence="1" id="KW-0001">2Fe-2S</keyword>
<evidence type="ECO:0000259" key="5">
    <source>
        <dbReference type="PROSITE" id="PS51296"/>
    </source>
</evidence>
<keyword evidence="7" id="KW-1185">Reference proteome</keyword>
<dbReference type="GO" id="GO:0016705">
    <property type="term" value="F:oxidoreductase activity, acting on paired donors, with incorporation or reduction of molecular oxygen"/>
    <property type="evidence" value="ECO:0007669"/>
    <property type="project" value="UniProtKB-ARBA"/>
</dbReference>
<reference evidence="6" key="1">
    <citation type="submission" date="2020-07" db="EMBL/GenBank/DDBJ databases">
        <authorList>
            <person name="Pettersson B.M.F."/>
            <person name="Behra P.R.K."/>
            <person name="Ramesh M."/>
            <person name="Das S."/>
            <person name="Dasgupta S."/>
            <person name="Kirsebom L.A."/>
        </authorList>
    </citation>
    <scope>NUCLEOTIDE SEQUENCE</scope>
    <source>
        <strain evidence="6">DSM 44838</strain>
    </source>
</reference>
<dbReference type="InterPro" id="IPR036922">
    <property type="entry name" value="Rieske_2Fe-2S_sf"/>
</dbReference>